<protein>
    <submittedName>
        <fullName evidence="1">Uncharacterized protein</fullName>
    </submittedName>
</protein>
<dbReference type="AlphaFoldDB" id="A0A813HVU8"/>
<evidence type="ECO:0000313" key="1">
    <source>
        <dbReference type="EMBL" id="CAE8641840.1"/>
    </source>
</evidence>
<dbReference type="OrthoDB" id="192702at2759"/>
<dbReference type="InterPro" id="IPR021276">
    <property type="entry name" value="DUF2855"/>
</dbReference>
<accession>A0A813HVU8</accession>
<feature type="non-terminal residue" evidence="1">
    <location>
        <position position="1"/>
    </location>
</feature>
<keyword evidence="2" id="KW-1185">Reference proteome</keyword>
<reference evidence="1" key="1">
    <citation type="submission" date="2021-02" db="EMBL/GenBank/DDBJ databases">
        <authorList>
            <person name="Dougan E. K."/>
            <person name="Rhodes N."/>
            <person name="Thang M."/>
            <person name="Chan C."/>
        </authorList>
    </citation>
    <scope>NUCLEOTIDE SEQUENCE</scope>
</reference>
<organism evidence="1 2">
    <name type="scientific">Polarella glacialis</name>
    <name type="common">Dinoflagellate</name>
    <dbReference type="NCBI Taxonomy" id="89957"/>
    <lineage>
        <taxon>Eukaryota</taxon>
        <taxon>Sar</taxon>
        <taxon>Alveolata</taxon>
        <taxon>Dinophyceae</taxon>
        <taxon>Suessiales</taxon>
        <taxon>Suessiaceae</taxon>
        <taxon>Polarella</taxon>
    </lineage>
</organism>
<gene>
    <name evidence="1" type="ORF">PGLA1383_LOCUS56431</name>
</gene>
<dbReference type="Pfam" id="PF11017">
    <property type="entry name" value="DUF2855"/>
    <property type="match status" value="1"/>
</dbReference>
<dbReference type="SUPFAM" id="SSF50129">
    <property type="entry name" value="GroES-like"/>
    <property type="match status" value="1"/>
</dbReference>
<dbReference type="InterPro" id="IPR011032">
    <property type="entry name" value="GroES-like_sf"/>
</dbReference>
<dbReference type="Gene3D" id="3.90.180.10">
    <property type="entry name" value="Medium-chain alcohol dehydrogenases, catalytic domain"/>
    <property type="match status" value="1"/>
</dbReference>
<proteinExistence type="predicted"/>
<comment type="caution">
    <text evidence="1">The sequence shown here is derived from an EMBL/GenBank/DDBJ whole genome shotgun (WGS) entry which is preliminary data.</text>
</comment>
<feature type="non-terminal residue" evidence="1">
    <location>
        <position position="144"/>
    </location>
</feature>
<name>A0A813HVU8_POLGL</name>
<evidence type="ECO:0000313" key="2">
    <source>
        <dbReference type="Proteomes" id="UP000654075"/>
    </source>
</evidence>
<sequence>DLCLLWAKGKGLSRRSLTWKTRQVPDLGEGEVLLCVEKFSFSQMSLGYLMKGFTRTFGAYHNFYKYPEDELYRSACWGYARVMESTHPKVAVGTRLYGLVPPCRYQVMPVGGTIPAGKNGEHPAIVELAMEDVPFNLRRFQEME</sequence>
<dbReference type="Proteomes" id="UP000654075">
    <property type="component" value="Unassembled WGS sequence"/>
</dbReference>
<dbReference type="EMBL" id="CAJNNV010033030">
    <property type="protein sequence ID" value="CAE8641840.1"/>
    <property type="molecule type" value="Genomic_DNA"/>
</dbReference>